<reference evidence="2 3" key="1">
    <citation type="journal article" date="2019" name="Sci. Rep.">
        <title>Orb-weaving spider Araneus ventricosus genome elucidates the spidroin gene catalogue.</title>
        <authorList>
            <person name="Kono N."/>
            <person name="Nakamura H."/>
            <person name="Ohtoshi R."/>
            <person name="Moran D.A.P."/>
            <person name="Shinohara A."/>
            <person name="Yoshida Y."/>
            <person name="Fujiwara M."/>
            <person name="Mori M."/>
            <person name="Tomita M."/>
            <person name="Arakawa K."/>
        </authorList>
    </citation>
    <scope>NUCLEOTIDE SEQUENCE [LARGE SCALE GENOMIC DNA]</scope>
</reference>
<name>A0A4Y2L4S7_ARAVE</name>
<dbReference type="EMBL" id="BGPR01005332">
    <property type="protein sequence ID" value="GBN09220.1"/>
    <property type="molecule type" value="Genomic_DNA"/>
</dbReference>
<dbReference type="AlphaFoldDB" id="A0A4Y2L4S7"/>
<proteinExistence type="predicted"/>
<keyword evidence="1" id="KW-1133">Transmembrane helix</keyword>
<evidence type="ECO:0000256" key="1">
    <source>
        <dbReference type="SAM" id="Phobius"/>
    </source>
</evidence>
<evidence type="ECO:0000313" key="3">
    <source>
        <dbReference type="Proteomes" id="UP000499080"/>
    </source>
</evidence>
<accession>A0A4Y2L4S7</accession>
<dbReference type="Proteomes" id="UP000499080">
    <property type="component" value="Unassembled WGS sequence"/>
</dbReference>
<protein>
    <submittedName>
        <fullName evidence="2">Uncharacterized protein</fullName>
    </submittedName>
</protein>
<keyword evidence="1" id="KW-0812">Transmembrane</keyword>
<organism evidence="2 3">
    <name type="scientific">Araneus ventricosus</name>
    <name type="common">Orbweaver spider</name>
    <name type="synonym">Epeira ventricosa</name>
    <dbReference type="NCBI Taxonomy" id="182803"/>
    <lineage>
        <taxon>Eukaryota</taxon>
        <taxon>Metazoa</taxon>
        <taxon>Ecdysozoa</taxon>
        <taxon>Arthropoda</taxon>
        <taxon>Chelicerata</taxon>
        <taxon>Arachnida</taxon>
        <taxon>Araneae</taxon>
        <taxon>Araneomorphae</taxon>
        <taxon>Entelegynae</taxon>
        <taxon>Araneoidea</taxon>
        <taxon>Araneidae</taxon>
        <taxon>Araneus</taxon>
    </lineage>
</organism>
<gene>
    <name evidence="2" type="ORF">AVEN_268483_1</name>
</gene>
<sequence>MTKPHPASHSPDFNANPHWFGLPPRKIRHVIHLRLQSALPRVMFVLLVLVALVVCTLAQWPYYGGYYAGYNGYVGAHPYAYNYYGAYNPALSYLWKK</sequence>
<comment type="caution">
    <text evidence="2">The sequence shown here is derived from an EMBL/GenBank/DDBJ whole genome shotgun (WGS) entry which is preliminary data.</text>
</comment>
<keyword evidence="3" id="KW-1185">Reference proteome</keyword>
<evidence type="ECO:0000313" key="2">
    <source>
        <dbReference type="EMBL" id="GBN09220.1"/>
    </source>
</evidence>
<keyword evidence="1" id="KW-0472">Membrane</keyword>
<feature type="transmembrane region" description="Helical" evidence="1">
    <location>
        <begin position="42"/>
        <end position="63"/>
    </location>
</feature>